<feature type="transmembrane region" description="Helical" evidence="7">
    <location>
        <begin position="48"/>
        <end position="70"/>
    </location>
</feature>
<dbReference type="Pfam" id="PF04515">
    <property type="entry name" value="Choline_transpo"/>
    <property type="match status" value="1"/>
</dbReference>
<dbReference type="HOGENOM" id="CLU_017181_0_0_1"/>
<dbReference type="AlphaFoldDB" id="R7TIX0"/>
<reference evidence="12" key="1">
    <citation type="submission" date="2012-12" db="EMBL/GenBank/DDBJ databases">
        <authorList>
            <person name="Hellsten U."/>
            <person name="Grimwood J."/>
            <person name="Chapman J.A."/>
            <person name="Shapiro H."/>
            <person name="Aerts A."/>
            <person name="Otillar R.P."/>
            <person name="Terry A.Y."/>
            <person name="Boore J.L."/>
            <person name="Simakov O."/>
            <person name="Marletaz F."/>
            <person name="Cho S.-J."/>
            <person name="Edsinger-Gonzales E."/>
            <person name="Havlak P."/>
            <person name="Kuo D.-H."/>
            <person name="Larsson T."/>
            <person name="Lv J."/>
            <person name="Arendt D."/>
            <person name="Savage R."/>
            <person name="Osoegawa K."/>
            <person name="de Jong P."/>
            <person name="Lindberg D.R."/>
            <person name="Seaver E.C."/>
            <person name="Weisblat D.A."/>
            <person name="Putnam N.H."/>
            <person name="Grigoriev I.V."/>
            <person name="Rokhsar D.S."/>
        </authorList>
    </citation>
    <scope>NUCLEOTIDE SEQUENCE</scope>
    <source>
        <strain evidence="12">I ESC-2004</strain>
    </source>
</reference>
<evidence type="ECO:0000256" key="5">
    <source>
        <dbReference type="ARBA" id="ARBA00023136"/>
    </source>
</evidence>
<feature type="transmembrane region" description="Helical" evidence="7">
    <location>
        <begin position="156"/>
        <end position="180"/>
    </location>
</feature>
<sequence>MIFQVLVFFWLVFFVSAISQLVLAGSFASYYWAFNKPDDIPTLPVAKAIGITLRYHVGSAAFGSLIITILKLIQGILEYLNRKFEKEQNKLAAFIVKCLGCCCLCLEKLILYINRNAYILVMVHGSNFCSSAWRAFKLLARNILRVLVLDKITDLLMMVGRLVAILLVALPSGFFFSGYISYFEDYVKTLGLNFYMVPVILIVVGGFIVAREFFSVYSMGVDTIFLSFLEDLERNDGTAEKPYYMSKDLMKILGKKNVKDRNDSNGNADGETGEEAEAEAENQV</sequence>
<keyword evidence="3 7" id="KW-0812">Transmembrane</keyword>
<dbReference type="GO" id="GO:0022857">
    <property type="term" value="F:transmembrane transporter activity"/>
    <property type="evidence" value="ECO:0007669"/>
    <property type="project" value="UniProtKB-UniRule"/>
</dbReference>
<evidence type="ECO:0000256" key="6">
    <source>
        <dbReference type="ARBA" id="ARBA00023180"/>
    </source>
</evidence>
<dbReference type="OMA" id="KVICDRC"/>
<keyword evidence="4 7" id="KW-1133">Transmembrane helix</keyword>
<keyword evidence="9" id="KW-0732">Signal</keyword>
<dbReference type="EMBL" id="KB310466">
    <property type="protein sequence ID" value="ELT91491.1"/>
    <property type="molecule type" value="Genomic_DNA"/>
</dbReference>
<evidence type="ECO:0000256" key="7">
    <source>
        <dbReference type="RuleBase" id="RU368066"/>
    </source>
</evidence>
<evidence type="ECO:0000256" key="8">
    <source>
        <dbReference type="SAM" id="MobiDB-lite"/>
    </source>
</evidence>
<reference evidence="10 12" key="2">
    <citation type="journal article" date="2013" name="Nature">
        <title>Insights into bilaterian evolution from three spiralian genomes.</title>
        <authorList>
            <person name="Simakov O."/>
            <person name="Marletaz F."/>
            <person name="Cho S.J."/>
            <person name="Edsinger-Gonzales E."/>
            <person name="Havlak P."/>
            <person name="Hellsten U."/>
            <person name="Kuo D.H."/>
            <person name="Larsson T."/>
            <person name="Lv J."/>
            <person name="Arendt D."/>
            <person name="Savage R."/>
            <person name="Osoegawa K."/>
            <person name="de Jong P."/>
            <person name="Grimwood J."/>
            <person name="Chapman J.A."/>
            <person name="Shapiro H."/>
            <person name="Aerts A."/>
            <person name="Otillar R.P."/>
            <person name="Terry A.Y."/>
            <person name="Boore J.L."/>
            <person name="Grigoriev I.V."/>
            <person name="Lindberg D.R."/>
            <person name="Seaver E.C."/>
            <person name="Weisblat D.A."/>
            <person name="Putnam N.H."/>
            <person name="Rokhsar D.S."/>
        </authorList>
    </citation>
    <scope>NUCLEOTIDE SEQUENCE</scope>
    <source>
        <strain evidence="10 12">I ESC-2004</strain>
    </source>
</reference>
<dbReference type="STRING" id="283909.R7TIX0"/>
<dbReference type="PANTHER" id="PTHR12385">
    <property type="entry name" value="CHOLINE TRANSPORTER-LIKE (SLC FAMILY 44)"/>
    <property type="match status" value="1"/>
</dbReference>
<keyword evidence="5 7" id="KW-0472">Membrane</keyword>
<keyword evidence="6" id="KW-0325">Glycoprotein</keyword>
<gene>
    <name evidence="10" type="ORF">CAPTEDRAFT_153507</name>
</gene>
<protein>
    <recommendedName>
        <fullName evidence="7">Choline transporter-like protein</fullName>
    </recommendedName>
</protein>
<feature type="signal peptide" evidence="9">
    <location>
        <begin position="1"/>
        <end position="17"/>
    </location>
</feature>
<dbReference type="Proteomes" id="UP000014760">
    <property type="component" value="Unassembled WGS sequence"/>
</dbReference>
<comment type="caution">
    <text evidence="7">Lacks conserved residue(s) required for the propagation of feature annotation.</text>
</comment>
<evidence type="ECO:0000256" key="1">
    <source>
        <dbReference type="ARBA" id="ARBA00004141"/>
    </source>
</evidence>
<evidence type="ECO:0000313" key="11">
    <source>
        <dbReference type="EnsemblMetazoa" id="CapteP153507"/>
    </source>
</evidence>
<evidence type="ECO:0000256" key="4">
    <source>
        <dbReference type="ARBA" id="ARBA00022989"/>
    </source>
</evidence>
<evidence type="ECO:0000256" key="3">
    <source>
        <dbReference type="ARBA" id="ARBA00022692"/>
    </source>
</evidence>
<feature type="chain" id="PRO_5010979139" description="Choline transporter-like protein" evidence="9">
    <location>
        <begin position="18"/>
        <end position="284"/>
    </location>
</feature>
<evidence type="ECO:0000256" key="2">
    <source>
        <dbReference type="ARBA" id="ARBA00007168"/>
    </source>
</evidence>
<feature type="transmembrane region" description="Helical" evidence="7">
    <location>
        <begin position="192"/>
        <end position="210"/>
    </location>
</feature>
<dbReference type="GO" id="GO:0005886">
    <property type="term" value="C:plasma membrane"/>
    <property type="evidence" value="ECO:0007669"/>
    <property type="project" value="UniProtKB-SubCell"/>
</dbReference>
<reference evidence="11" key="3">
    <citation type="submission" date="2015-06" db="UniProtKB">
        <authorList>
            <consortium name="EnsemblMetazoa"/>
        </authorList>
    </citation>
    <scope>IDENTIFICATION</scope>
</reference>
<keyword evidence="12" id="KW-1185">Reference proteome</keyword>
<feature type="compositionally biased region" description="Acidic residues" evidence="8">
    <location>
        <begin position="271"/>
        <end position="284"/>
    </location>
</feature>
<dbReference type="OrthoDB" id="420519at2759"/>
<comment type="function">
    <text evidence="7">Choline transporter.</text>
</comment>
<comment type="subcellular location">
    <subcellularLocation>
        <location evidence="7">Cell membrane</location>
        <topology evidence="7">Multi-pass membrane protein</topology>
    </subcellularLocation>
    <subcellularLocation>
        <location evidence="1">Membrane</location>
        <topology evidence="1">Multi-pass membrane protein</topology>
    </subcellularLocation>
</comment>
<evidence type="ECO:0000313" key="12">
    <source>
        <dbReference type="Proteomes" id="UP000014760"/>
    </source>
</evidence>
<accession>R7TIX0</accession>
<evidence type="ECO:0000256" key="9">
    <source>
        <dbReference type="SAM" id="SignalP"/>
    </source>
</evidence>
<dbReference type="PANTHER" id="PTHR12385:SF14">
    <property type="entry name" value="CHOLINE TRANSPORTER-LIKE 2"/>
    <property type="match status" value="1"/>
</dbReference>
<dbReference type="EnsemblMetazoa" id="CapteT153507">
    <property type="protein sequence ID" value="CapteP153507"/>
    <property type="gene ID" value="CapteG153507"/>
</dbReference>
<feature type="transmembrane region" description="Helical" evidence="7">
    <location>
        <begin position="91"/>
        <end position="111"/>
    </location>
</feature>
<proteinExistence type="inferred from homology"/>
<dbReference type="EMBL" id="AMQN01002926">
    <property type="status" value="NOT_ANNOTATED_CDS"/>
    <property type="molecule type" value="Genomic_DNA"/>
</dbReference>
<organism evidence="10">
    <name type="scientific">Capitella teleta</name>
    <name type="common">Polychaete worm</name>
    <dbReference type="NCBI Taxonomy" id="283909"/>
    <lineage>
        <taxon>Eukaryota</taxon>
        <taxon>Metazoa</taxon>
        <taxon>Spiralia</taxon>
        <taxon>Lophotrochozoa</taxon>
        <taxon>Annelida</taxon>
        <taxon>Polychaeta</taxon>
        <taxon>Sedentaria</taxon>
        <taxon>Scolecida</taxon>
        <taxon>Capitellidae</taxon>
        <taxon>Capitella</taxon>
    </lineage>
</organism>
<name>R7TIX0_CAPTE</name>
<dbReference type="InterPro" id="IPR007603">
    <property type="entry name" value="Choline_transptr-like"/>
</dbReference>
<feature type="region of interest" description="Disordered" evidence="8">
    <location>
        <begin position="256"/>
        <end position="284"/>
    </location>
</feature>
<evidence type="ECO:0000313" key="10">
    <source>
        <dbReference type="EMBL" id="ELT91491.1"/>
    </source>
</evidence>
<comment type="similarity">
    <text evidence="2 7">Belongs to the CTL (choline transporter-like) family.</text>
</comment>